<dbReference type="Proteomes" id="UP000093795">
    <property type="component" value="Unassembled WGS sequence"/>
</dbReference>
<evidence type="ECO:0000313" key="3">
    <source>
        <dbReference type="EMBL" id="OBI86450.1"/>
    </source>
</evidence>
<keyword evidence="2" id="KW-0732">Signal</keyword>
<evidence type="ECO:0000256" key="1">
    <source>
        <dbReference type="SAM" id="MobiDB-lite"/>
    </source>
</evidence>
<dbReference type="EMBL" id="LZKQ01000100">
    <property type="protein sequence ID" value="OBI86450.1"/>
    <property type="molecule type" value="Genomic_DNA"/>
</dbReference>
<evidence type="ECO:0000256" key="2">
    <source>
        <dbReference type="SAM" id="SignalP"/>
    </source>
</evidence>
<dbReference type="OrthoDB" id="4630368at2"/>
<feature type="region of interest" description="Disordered" evidence="1">
    <location>
        <begin position="56"/>
        <end position="85"/>
    </location>
</feature>
<protein>
    <submittedName>
        <fullName evidence="3">Uncharacterized protein</fullName>
    </submittedName>
</protein>
<feature type="chain" id="PRO_5008320871" evidence="2">
    <location>
        <begin position="28"/>
        <end position="85"/>
    </location>
</feature>
<feature type="signal peptide" evidence="2">
    <location>
        <begin position="1"/>
        <end position="27"/>
    </location>
</feature>
<reference evidence="3 4" key="1">
    <citation type="submission" date="2016-06" db="EMBL/GenBank/DDBJ databases">
        <authorList>
            <person name="Kjaerup R.B."/>
            <person name="Dalgaard T.S."/>
            <person name="Juul-Madsen H.R."/>
        </authorList>
    </citation>
    <scope>NUCLEOTIDE SEQUENCE [LARGE SCALE GENOMIC DNA]</scope>
    <source>
        <strain evidence="3 4">1081914.2</strain>
    </source>
</reference>
<accession>A0A1A3CHM0</accession>
<organism evidence="3 4">
    <name type="scientific">Mycobacterium asiaticum</name>
    <dbReference type="NCBI Taxonomy" id="1790"/>
    <lineage>
        <taxon>Bacteria</taxon>
        <taxon>Bacillati</taxon>
        <taxon>Actinomycetota</taxon>
        <taxon>Actinomycetes</taxon>
        <taxon>Mycobacteriales</taxon>
        <taxon>Mycobacteriaceae</taxon>
        <taxon>Mycobacterium</taxon>
    </lineage>
</organism>
<comment type="caution">
    <text evidence="3">The sequence shown here is derived from an EMBL/GenBank/DDBJ whole genome shotgun (WGS) entry which is preliminary data.</text>
</comment>
<feature type="compositionally biased region" description="Basic and acidic residues" evidence="1">
    <location>
        <begin position="56"/>
        <end position="65"/>
    </location>
</feature>
<evidence type="ECO:0000313" key="4">
    <source>
        <dbReference type="Proteomes" id="UP000093795"/>
    </source>
</evidence>
<sequence>MKKFTPALLAAIAVAAFQISVAPAASANPCPAAGEGSYPNRIDCPLGSIAAADAVDEARQRDEGRPPCYTREGVPYYTPGDAPCG</sequence>
<name>A0A1A3CHM0_MYCAS</name>
<gene>
    <name evidence="3" type="ORF">A9X01_17015</name>
</gene>
<dbReference type="RefSeq" id="WP_065120416.1">
    <property type="nucleotide sequence ID" value="NZ_LZKQ01000100.1"/>
</dbReference>
<dbReference type="AlphaFoldDB" id="A0A1A3CHM0"/>
<proteinExistence type="predicted"/>